<name>A0A919THY4_9ACTN</name>
<sequence>MTETPQPQQRPRRWRPALYLAITVALVLLGAAVVARLSLTARPAAAEDTVFGPPTGAVPAGPGACAPPNPLTLHHLRDLADWPAAAPTALAAPTQPARDQLRDIAAGITTGLCDGPGRYAYVQLRQWALDSHASGGRTELTPAVTQYEHWLADNGSGRSIAVTTRTPATDNPPSDDSFPPGTSPATPDPAATDPTQATTCLARNTAAGGPRAALTALADLNQWQTPTPPSRAALLRALADTNGLTYQGTVVDRAGRTGVAVSATSDNSVERELLIIDPASGHLLAHEQAALRDPGALGISKPAVVSYTLFVARGHTDTVQQR</sequence>
<evidence type="ECO:0000313" key="3">
    <source>
        <dbReference type="Proteomes" id="UP000677082"/>
    </source>
</evidence>
<evidence type="ECO:0000256" key="1">
    <source>
        <dbReference type="SAM" id="MobiDB-lite"/>
    </source>
</evidence>
<keyword evidence="3" id="KW-1185">Reference proteome</keyword>
<evidence type="ECO:0008006" key="4">
    <source>
        <dbReference type="Google" id="ProtNLM"/>
    </source>
</evidence>
<dbReference type="RefSeq" id="WP_213010183.1">
    <property type="nucleotide sequence ID" value="NZ_BOQN01000081.1"/>
</dbReference>
<gene>
    <name evidence="2" type="ORF">Ato02nite_061870</name>
</gene>
<feature type="compositionally biased region" description="Polar residues" evidence="1">
    <location>
        <begin position="161"/>
        <end position="174"/>
    </location>
</feature>
<feature type="compositionally biased region" description="Low complexity" evidence="1">
    <location>
        <begin position="179"/>
        <end position="195"/>
    </location>
</feature>
<reference evidence="2 3" key="1">
    <citation type="submission" date="2021-03" db="EMBL/GenBank/DDBJ databases">
        <title>Whole genome shotgun sequence of Actinoplanes toevensis NBRC 105298.</title>
        <authorList>
            <person name="Komaki H."/>
            <person name="Tamura T."/>
        </authorList>
    </citation>
    <scope>NUCLEOTIDE SEQUENCE [LARGE SCALE GENOMIC DNA]</scope>
    <source>
        <strain evidence="2 3">NBRC 105298</strain>
    </source>
</reference>
<proteinExistence type="predicted"/>
<evidence type="ECO:0000313" key="2">
    <source>
        <dbReference type="EMBL" id="GIM94394.1"/>
    </source>
</evidence>
<organism evidence="2 3">
    <name type="scientific">Paractinoplanes toevensis</name>
    <dbReference type="NCBI Taxonomy" id="571911"/>
    <lineage>
        <taxon>Bacteria</taxon>
        <taxon>Bacillati</taxon>
        <taxon>Actinomycetota</taxon>
        <taxon>Actinomycetes</taxon>
        <taxon>Micromonosporales</taxon>
        <taxon>Micromonosporaceae</taxon>
        <taxon>Paractinoplanes</taxon>
    </lineage>
</organism>
<protein>
    <recommendedName>
        <fullName evidence="4">CU044_5270 family protein</fullName>
    </recommendedName>
</protein>
<dbReference type="AlphaFoldDB" id="A0A919THY4"/>
<dbReference type="EMBL" id="BOQN01000081">
    <property type="protein sequence ID" value="GIM94394.1"/>
    <property type="molecule type" value="Genomic_DNA"/>
</dbReference>
<comment type="caution">
    <text evidence="2">The sequence shown here is derived from an EMBL/GenBank/DDBJ whole genome shotgun (WGS) entry which is preliminary data.</text>
</comment>
<feature type="region of interest" description="Disordered" evidence="1">
    <location>
        <begin position="161"/>
        <end position="195"/>
    </location>
</feature>
<accession>A0A919THY4</accession>
<dbReference type="Proteomes" id="UP000677082">
    <property type="component" value="Unassembled WGS sequence"/>
</dbReference>